<dbReference type="InterPro" id="IPR025164">
    <property type="entry name" value="Toastrack_DUF4097"/>
</dbReference>
<protein>
    <recommendedName>
        <fullName evidence="2">DUF4097 domain-containing protein</fullName>
    </recommendedName>
</protein>
<dbReference type="Proteomes" id="UP000281498">
    <property type="component" value="Unassembled WGS sequence"/>
</dbReference>
<feature type="domain" description="DUF4097" evidence="2">
    <location>
        <begin position="192"/>
        <end position="337"/>
    </location>
</feature>
<keyword evidence="1" id="KW-1133">Transmembrane helix</keyword>
<dbReference type="PANTHER" id="PTHR34094:SF1">
    <property type="entry name" value="PROTEIN FAM185A"/>
    <property type="match status" value="1"/>
</dbReference>
<dbReference type="EMBL" id="PDOE01000022">
    <property type="protein sequence ID" value="RKL65121.1"/>
    <property type="molecule type" value="Genomic_DNA"/>
</dbReference>
<proteinExistence type="predicted"/>
<dbReference type="RefSeq" id="WP_110939306.1">
    <property type="nucleotide sequence ID" value="NZ_PDOE01000022.1"/>
</dbReference>
<dbReference type="Pfam" id="PF13349">
    <property type="entry name" value="DUF4097"/>
    <property type="match status" value="1"/>
</dbReference>
<evidence type="ECO:0000313" key="3">
    <source>
        <dbReference type="EMBL" id="RKL65121.1"/>
    </source>
</evidence>
<organism evidence="3 4">
    <name type="scientific">Salipaludibacillus neizhouensis</name>
    <dbReference type="NCBI Taxonomy" id="885475"/>
    <lineage>
        <taxon>Bacteria</taxon>
        <taxon>Bacillati</taxon>
        <taxon>Bacillota</taxon>
        <taxon>Bacilli</taxon>
        <taxon>Bacillales</taxon>
        <taxon>Bacillaceae</taxon>
    </lineage>
</organism>
<name>A0A3A9K493_9BACI</name>
<feature type="transmembrane region" description="Helical" evidence="1">
    <location>
        <begin position="50"/>
        <end position="68"/>
    </location>
</feature>
<dbReference type="PANTHER" id="PTHR34094">
    <property type="match status" value="1"/>
</dbReference>
<keyword evidence="1" id="KW-0472">Membrane</keyword>
<reference evidence="3 4" key="1">
    <citation type="submission" date="2017-10" db="EMBL/GenBank/DDBJ databases">
        <title>Bacillus sp. nov., a halophilic bacterium isolated from a Keqin Lake.</title>
        <authorList>
            <person name="Wang H."/>
        </authorList>
    </citation>
    <scope>NUCLEOTIDE SEQUENCE [LARGE SCALE GENOMIC DNA]</scope>
    <source>
        <strain evidence="3 4">KCTC 13187</strain>
    </source>
</reference>
<comment type="caution">
    <text evidence="3">The sequence shown here is derived from an EMBL/GenBank/DDBJ whole genome shotgun (WGS) entry which is preliminary data.</text>
</comment>
<evidence type="ECO:0000259" key="2">
    <source>
        <dbReference type="Pfam" id="PF13349"/>
    </source>
</evidence>
<gene>
    <name evidence="3" type="ORF">CR203_22495</name>
</gene>
<sequence length="340" mass="37189">MLGVILLASQILAISFNFLFAYVWPILVVGLLIEGLIYYRNKEPDQKVRFDKFSIILLLVVLLASSGVEKSLEASSGFSFLEWSGVTGTTASIEEEYDLGGSVEIIKINAPNASVKVMGTDEDEISVSGTIQADEDDEDDVKEVYEEVREITRTDNMFEYSIDQKELSWFSFSENMKANLVIEVPKDKRVHIDVTNGGVEVTNIAENINVQTTNGAVTVVNIAKDAKVQSTNGRIILEGIGGAANLHTTNGTIEVESDQVLGNWDLKTTNGNIRIGAAEESDFYFEGKTTNGKVDGDLQMEREKEGELVRVKTQGSAIQGDGTHEINATTTNGTITVFLE</sequence>
<keyword evidence="1" id="KW-0812">Transmembrane</keyword>
<accession>A0A3A9K493</accession>
<dbReference type="OrthoDB" id="1707123at2"/>
<evidence type="ECO:0000313" key="4">
    <source>
        <dbReference type="Proteomes" id="UP000281498"/>
    </source>
</evidence>
<dbReference type="AlphaFoldDB" id="A0A3A9K493"/>
<evidence type="ECO:0000256" key="1">
    <source>
        <dbReference type="SAM" id="Phobius"/>
    </source>
</evidence>
<keyword evidence="4" id="KW-1185">Reference proteome</keyword>
<feature type="transmembrane region" description="Helical" evidence="1">
    <location>
        <begin position="12"/>
        <end position="38"/>
    </location>
</feature>